<evidence type="ECO:0000313" key="3">
    <source>
        <dbReference type="Proteomes" id="UP000515563"/>
    </source>
</evidence>
<sequence>MWVPYSVNRWAKSVSDVSPVGRPRSGLLHQLDRPSSRIPVGVCLRTYRVPYWTRSRTAHPGYFAWQGSHWLYHCGDGAAYLGWVGWEQIRDDAGAMQALLIEAREAGLDDSAAQEWISRLSIDGELTGYRFECLHCGVRLAHSDAS</sequence>
<reference evidence="2 3" key="2">
    <citation type="journal article" date="2020" name="Microbiol. Resour. Announc.">
        <title>Antarctic desert soil bacteria exhibit high novel natural product potential, evaluated through long-read genome sequencing and comparative genomics.</title>
        <authorList>
            <person name="Benaud N."/>
            <person name="Edwards R.J."/>
            <person name="Amos T.G."/>
            <person name="D'Agostino P.M."/>
            <person name="Gutierrez-Chavez C."/>
            <person name="Montgomery K."/>
            <person name="Nicetic I."/>
            <person name="Ferrari B.C."/>
        </authorList>
    </citation>
    <scope>NUCLEOTIDE SEQUENCE [LARGE SCALE GENOMIC DNA]</scope>
    <source>
        <strain evidence="2 3">SPB151</strain>
    </source>
</reference>
<dbReference type="Pfam" id="PF03691">
    <property type="entry name" value="UPF0167"/>
    <property type="match status" value="1"/>
</dbReference>
<proteinExistence type="inferred from homology"/>
<organism evidence="2 3">
    <name type="scientific">Kribbella qitaiheensis</name>
    <dbReference type="NCBI Taxonomy" id="1544730"/>
    <lineage>
        <taxon>Bacteria</taxon>
        <taxon>Bacillati</taxon>
        <taxon>Actinomycetota</taxon>
        <taxon>Actinomycetes</taxon>
        <taxon>Propionibacteriales</taxon>
        <taxon>Kribbellaceae</taxon>
        <taxon>Kribbella</taxon>
    </lineage>
</organism>
<evidence type="ECO:0000313" key="2">
    <source>
        <dbReference type="EMBL" id="QNE18504.1"/>
    </source>
</evidence>
<dbReference type="AlphaFoldDB" id="A0A7G6WWY9"/>
<dbReference type="KEGG" id="kqi:F1D05_12070"/>
<dbReference type="InterPro" id="IPR005363">
    <property type="entry name" value="UPF0167"/>
</dbReference>
<accession>A0A7G6WWY9</accession>
<comment type="similarity">
    <text evidence="1">Belongs to the UPF0167 family.</text>
</comment>
<reference evidence="3" key="1">
    <citation type="submission" date="2019-09" db="EMBL/GenBank/DDBJ databases">
        <title>Antimicrobial potential of Antarctic Bacteria.</title>
        <authorList>
            <person name="Benaud N."/>
            <person name="Edwards R.J."/>
            <person name="Ferrari B.C."/>
        </authorList>
    </citation>
    <scope>NUCLEOTIDE SEQUENCE [LARGE SCALE GENOMIC DNA]</scope>
    <source>
        <strain evidence="3">SPB151</strain>
    </source>
</reference>
<protein>
    <submittedName>
        <fullName evidence="2">CbrC family protein</fullName>
    </submittedName>
</protein>
<gene>
    <name evidence="2" type="ORF">F1D05_12070</name>
</gene>
<keyword evidence="3" id="KW-1185">Reference proteome</keyword>
<dbReference type="Proteomes" id="UP000515563">
    <property type="component" value="Chromosome"/>
</dbReference>
<dbReference type="EMBL" id="CP043661">
    <property type="protein sequence ID" value="QNE18504.1"/>
    <property type="molecule type" value="Genomic_DNA"/>
</dbReference>
<name>A0A7G6WWY9_9ACTN</name>
<evidence type="ECO:0000256" key="1">
    <source>
        <dbReference type="ARBA" id="ARBA00008525"/>
    </source>
</evidence>